<dbReference type="Pfam" id="PF00753">
    <property type="entry name" value="Lactamase_B"/>
    <property type="match status" value="1"/>
</dbReference>
<dbReference type="Gene3D" id="3.60.15.10">
    <property type="entry name" value="Ribonuclease Z/Hydroxyacylglutathione hydrolase-like"/>
    <property type="match status" value="1"/>
</dbReference>
<dbReference type="RefSeq" id="WP_127016069.1">
    <property type="nucleotide sequence ID" value="NZ_CP016379.1"/>
</dbReference>
<evidence type="ECO:0000313" key="3">
    <source>
        <dbReference type="Proteomes" id="UP000267250"/>
    </source>
</evidence>
<evidence type="ECO:0000259" key="1">
    <source>
        <dbReference type="SMART" id="SM00849"/>
    </source>
</evidence>
<gene>
    <name evidence="2" type="ORF">BBF96_04625</name>
</gene>
<dbReference type="PANTHER" id="PTHR42951:SF14">
    <property type="entry name" value="METALLO-BETA-LACTAMASE SUPERFAMILY PROTEIN"/>
    <property type="match status" value="1"/>
</dbReference>
<dbReference type="AlphaFoldDB" id="A0A3S9SWU2"/>
<dbReference type="InterPro" id="IPR036866">
    <property type="entry name" value="RibonucZ/Hydroxyglut_hydro"/>
</dbReference>
<dbReference type="SUPFAM" id="SSF56281">
    <property type="entry name" value="Metallo-hydrolase/oxidoreductase"/>
    <property type="match status" value="1"/>
</dbReference>
<proteinExistence type="predicted"/>
<evidence type="ECO:0000313" key="2">
    <source>
        <dbReference type="EMBL" id="AZR72738.1"/>
    </source>
</evidence>
<dbReference type="PANTHER" id="PTHR42951">
    <property type="entry name" value="METALLO-BETA-LACTAMASE DOMAIN-CONTAINING"/>
    <property type="match status" value="1"/>
</dbReference>
<organism evidence="2 3">
    <name type="scientific">Anoxybacter fermentans</name>
    <dbReference type="NCBI Taxonomy" id="1323375"/>
    <lineage>
        <taxon>Bacteria</taxon>
        <taxon>Bacillati</taxon>
        <taxon>Bacillota</taxon>
        <taxon>Clostridia</taxon>
        <taxon>Halanaerobiales</taxon>
        <taxon>Anoxybacter</taxon>
    </lineage>
</organism>
<feature type="domain" description="Metallo-beta-lactamase" evidence="1">
    <location>
        <begin position="18"/>
        <end position="213"/>
    </location>
</feature>
<dbReference type="InterPro" id="IPR050855">
    <property type="entry name" value="NDM-1-like"/>
</dbReference>
<dbReference type="Proteomes" id="UP000267250">
    <property type="component" value="Chromosome"/>
</dbReference>
<dbReference type="CDD" id="cd07743">
    <property type="entry name" value="metallo-hydrolase-like_MBL-fold"/>
    <property type="match status" value="1"/>
</dbReference>
<dbReference type="SMART" id="SM00849">
    <property type="entry name" value="Lactamase_B"/>
    <property type="match status" value="1"/>
</dbReference>
<dbReference type="OrthoDB" id="11380at2"/>
<name>A0A3S9SWU2_9FIRM</name>
<dbReference type="InterPro" id="IPR001279">
    <property type="entry name" value="Metallo-B-lactamas"/>
</dbReference>
<reference evidence="2 3" key="1">
    <citation type="submission" date="2016-07" db="EMBL/GenBank/DDBJ databases">
        <title>Genome and transcriptome analysis of iron-reducing fermentative bacteria Anoxybacter fermentans.</title>
        <authorList>
            <person name="Zeng X."/>
            <person name="Shao Z."/>
        </authorList>
    </citation>
    <scope>NUCLEOTIDE SEQUENCE [LARGE SCALE GENOMIC DNA]</scope>
    <source>
        <strain evidence="2 3">DY22613</strain>
    </source>
</reference>
<dbReference type="EMBL" id="CP016379">
    <property type="protein sequence ID" value="AZR72738.1"/>
    <property type="molecule type" value="Genomic_DNA"/>
</dbReference>
<accession>A0A3S9SWU2</accession>
<keyword evidence="3" id="KW-1185">Reference proteome</keyword>
<sequence length="302" mass="34607">MIIILKQITEKLFYFDFPGKVILYINSDRGILIDAGIDDRIGRMIYKELENIGVVPEVLIITHAHADHFGGAAQLKKYYPEIKIMASSLTRSVVENPEYEPFYLYGAEPLSDLKNKFLLGKAIQVDQLITPGEDLCFFGEKWQVLDLQGHTPGQIGLIAPDKIILTADTFFPEEVIEKYRLLYHFSLEGALKSLKQLKKLAMEGEYQNFIPGHGKPYAKPQNVIQKNLQAIHETVEIIQEIIKKPHTREEVVAHIIERYKINETVSQYFLTFSAVSAYLSYLESEEMLNIEVRDGQLIFISR</sequence>
<dbReference type="KEGG" id="aft:BBF96_04625"/>
<protein>
    <recommendedName>
        <fullName evidence="1">Metallo-beta-lactamase domain-containing protein</fullName>
    </recommendedName>
</protein>